<gene>
    <name evidence="2" type="ORF">V1478_014639</name>
</gene>
<evidence type="ECO:0000313" key="3">
    <source>
        <dbReference type="Proteomes" id="UP001607302"/>
    </source>
</evidence>
<accession>A0ABD2A2U4</accession>
<reference evidence="2 3" key="1">
    <citation type="journal article" date="2024" name="Ann. Entomol. Soc. Am.">
        <title>Genomic analyses of the southern and eastern yellowjacket wasps (Hymenoptera: Vespidae) reveal evolutionary signatures of social life.</title>
        <authorList>
            <person name="Catto M.A."/>
            <person name="Caine P.B."/>
            <person name="Orr S.E."/>
            <person name="Hunt B.G."/>
            <person name="Goodisman M.A.D."/>
        </authorList>
    </citation>
    <scope>NUCLEOTIDE SEQUENCE [LARGE SCALE GENOMIC DNA]</scope>
    <source>
        <strain evidence="2">233</strain>
        <tissue evidence="2">Head and thorax</tissue>
    </source>
</reference>
<evidence type="ECO:0000256" key="1">
    <source>
        <dbReference type="SAM" id="MobiDB-lite"/>
    </source>
</evidence>
<organism evidence="2 3">
    <name type="scientific">Vespula squamosa</name>
    <name type="common">Southern yellow jacket</name>
    <name type="synonym">Wasp</name>
    <dbReference type="NCBI Taxonomy" id="30214"/>
    <lineage>
        <taxon>Eukaryota</taxon>
        <taxon>Metazoa</taxon>
        <taxon>Ecdysozoa</taxon>
        <taxon>Arthropoda</taxon>
        <taxon>Hexapoda</taxon>
        <taxon>Insecta</taxon>
        <taxon>Pterygota</taxon>
        <taxon>Neoptera</taxon>
        <taxon>Endopterygota</taxon>
        <taxon>Hymenoptera</taxon>
        <taxon>Apocrita</taxon>
        <taxon>Aculeata</taxon>
        <taxon>Vespoidea</taxon>
        <taxon>Vespidae</taxon>
        <taxon>Vespinae</taxon>
        <taxon>Vespula</taxon>
    </lineage>
</organism>
<evidence type="ECO:0000313" key="2">
    <source>
        <dbReference type="EMBL" id="KAL2714941.1"/>
    </source>
</evidence>
<dbReference type="EMBL" id="JAUDFV010000155">
    <property type="protein sequence ID" value="KAL2714941.1"/>
    <property type="molecule type" value="Genomic_DNA"/>
</dbReference>
<comment type="caution">
    <text evidence="2">The sequence shown here is derived from an EMBL/GenBank/DDBJ whole genome shotgun (WGS) entry which is preliminary data.</text>
</comment>
<feature type="region of interest" description="Disordered" evidence="1">
    <location>
        <begin position="156"/>
        <end position="175"/>
    </location>
</feature>
<proteinExistence type="predicted"/>
<feature type="compositionally biased region" description="Basic and acidic residues" evidence="1">
    <location>
        <begin position="156"/>
        <end position="166"/>
    </location>
</feature>
<keyword evidence="3" id="KW-1185">Reference proteome</keyword>
<name>A0ABD2A2U4_VESSQ</name>
<dbReference type="Proteomes" id="UP001607302">
    <property type="component" value="Unassembled WGS sequence"/>
</dbReference>
<dbReference type="AlphaFoldDB" id="A0ABD2A2U4"/>
<protein>
    <submittedName>
        <fullName evidence="2">Uncharacterized protein</fullName>
    </submittedName>
</protein>
<sequence length="271" mass="31340">MQIHGEILEAAREKKRWEKIKGKRVTLYYLELTDVASDGENYVSPKRIALNLLSLIVPQADHKVDEYFLRYVETHRRPRVSAPNITADQIGEIIKRFVDNALRFRRYREYIENYVSTFSLRSRSLLLSDNLFNKLNEALKESEISEGRVSSFNYERSRSDDDRLEKFPTPGPQRPRLMPRADALVAYSFLLYCDFTDPVTSGTTLKSIKDTVKGNSDTFFRGTVKAKNEDDCVGRNVNKVEKRIDGKEGKVCERREPMLHHPVTGPTSFCH</sequence>